<dbReference type="InterPro" id="IPR020846">
    <property type="entry name" value="MFS_dom"/>
</dbReference>
<keyword evidence="9" id="KW-1185">Reference proteome</keyword>
<feature type="transmembrane region" description="Helical" evidence="6">
    <location>
        <begin position="246"/>
        <end position="267"/>
    </location>
</feature>
<dbReference type="GO" id="GO:0016020">
    <property type="term" value="C:membrane"/>
    <property type="evidence" value="ECO:0007669"/>
    <property type="project" value="UniProtKB-SubCell"/>
</dbReference>
<organism evidence="8 9">
    <name type="scientific">Petrolisthes manimaculis</name>
    <dbReference type="NCBI Taxonomy" id="1843537"/>
    <lineage>
        <taxon>Eukaryota</taxon>
        <taxon>Metazoa</taxon>
        <taxon>Ecdysozoa</taxon>
        <taxon>Arthropoda</taxon>
        <taxon>Crustacea</taxon>
        <taxon>Multicrustacea</taxon>
        <taxon>Malacostraca</taxon>
        <taxon>Eumalacostraca</taxon>
        <taxon>Eucarida</taxon>
        <taxon>Decapoda</taxon>
        <taxon>Pleocyemata</taxon>
        <taxon>Anomura</taxon>
        <taxon>Galatheoidea</taxon>
        <taxon>Porcellanidae</taxon>
        <taxon>Petrolisthes</taxon>
    </lineage>
</organism>
<comment type="subcellular location">
    <subcellularLocation>
        <location evidence="1">Membrane</location>
        <topology evidence="1">Multi-pass membrane protein</topology>
    </subcellularLocation>
</comment>
<feature type="compositionally biased region" description="Basic and acidic residues" evidence="5">
    <location>
        <begin position="63"/>
        <end position="72"/>
    </location>
</feature>
<proteinExistence type="predicted"/>
<evidence type="ECO:0000313" key="8">
    <source>
        <dbReference type="EMBL" id="KAK4287396.1"/>
    </source>
</evidence>
<keyword evidence="2 6" id="KW-0812">Transmembrane</keyword>
<evidence type="ECO:0000256" key="4">
    <source>
        <dbReference type="ARBA" id="ARBA00023136"/>
    </source>
</evidence>
<evidence type="ECO:0000256" key="1">
    <source>
        <dbReference type="ARBA" id="ARBA00004141"/>
    </source>
</evidence>
<dbReference type="PANTHER" id="PTHR24064">
    <property type="entry name" value="SOLUTE CARRIER FAMILY 22 MEMBER"/>
    <property type="match status" value="1"/>
</dbReference>
<feature type="transmembrane region" description="Helical" evidence="6">
    <location>
        <begin position="162"/>
        <end position="180"/>
    </location>
</feature>
<evidence type="ECO:0000256" key="3">
    <source>
        <dbReference type="ARBA" id="ARBA00022989"/>
    </source>
</evidence>
<evidence type="ECO:0000256" key="2">
    <source>
        <dbReference type="ARBA" id="ARBA00022692"/>
    </source>
</evidence>
<dbReference type="InterPro" id="IPR036259">
    <property type="entry name" value="MFS_trans_sf"/>
</dbReference>
<keyword evidence="4 6" id="KW-0472">Membrane</keyword>
<feature type="transmembrane region" description="Helical" evidence="6">
    <location>
        <begin position="340"/>
        <end position="359"/>
    </location>
</feature>
<comment type="caution">
    <text evidence="8">The sequence shown here is derived from an EMBL/GenBank/DDBJ whole genome shotgun (WGS) entry which is preliminary data.</text>
</comment>
<accession>A0AAE1NDN1</accession>
<feature type="transmembrane region" description="Helical" evidence="6">
    <location>
        <begin position="399"/>
        <end position="418"/>
    </location>
</feature>
<feature type="compositionally biased region" description="Low complexity" evidence="5">
    <location>
        <begin position="38"/>
        <end position="51"/>
    </location>
</feature>
<feature type="transmembrane region" description="Helical" evidence="6">
    <location>
        <begin position="192"/>
        <end position="213"/>
    </location>
</feature>
<feature type="transmembrane region" description="Helical" evidence="6">
    <location>
        <begin position="371"/>
        <end position="392"/>
    </location>
</feature>
<evidence type="ECO:0000256" key="6">
    <source>
        <dbReference type="SAM" id="Phobius"/>
    </source>
</evidence>
<keyword evidence="3 6" id="KW-1133">Transmembrane helix</keyword>
<dbReference type="SUPFAM" id="SSF103473">
    <property type="entry name" value="MFS general substrate transporter"/>
    <property type="match status" value="1"/>
</dbReference>
<gene>
    <name evidence="8" type="ORF">Pmani_039530</name>
</gene>
<protein>
    <recommendedName>
        <fullName evidence="7">Major facilitator superfamily (MFS) profile domain-containing protein</fullName>
    </recommendedName>
</protein>
<dbReference type="EMBL" id="JAWZYT010006878">
    <property type="protein sequence ID" value="KAK4287396.1"/>
    <property type="molecule type" value="Genomic_DNA"/>
</dbReference>
<dbReference type="AlphaFoldDB" id="A0AAE1NDN1"/>
<feature type="compositionally biased region" description="Basic and acidic residues" evidence="5">
    <location>
        <begin position="1"/>
        <end position="14"/>
    </location>
</feature>
<reference evidence="8" key="1">
    <citation type="submission" date="2023-11" db="EMBL/GenBank/DDBJ databases">
        <title>Genome assemblies of two species of porcelain crab, Petrolisthes cinctipes and Petrolisthes manimaculis (Anomura: Porcellanidae).</title>
        <authorList>
            <person name="Angst P."/>
        </authorList>
    </citation>
    <scope>NUCLEOTIDE SEQUENCE</scope>
    <source>
        <strain evidence="8">PB745_02</strain>
        <tissue evidence="8">Gill</tissue>
    </source>
</reference>
<feature type="compositionally biased region" description="Gly residues" evidence="5">
    <location>
        <begin position="21"/>
        <end position="37"/>
    </location>
</feature>
<dbReference type="GO" id="GO:0022857">
    <property type="term" value="F:transmembrane transporter activity"/>
    <property type="evidence" value="ECO:0007669"/>
    <property type="project" value="InterPro"/>
</dbReference>
<dbReference type="InterPro" id="IPR005828">
    <property type="entry name" value="MFS_sugar_transport-like"/>
</dbReference>
<dbReference type="CDD" id="cd17317">
    <property type="entry name" value="MFS_SLC22"/>
    <property type="match status" value="1"/>
</dbReference>
<dbReference type="Gene3D" id="1.20.1250.20">
    <property type="entry name" value="MFS general substrate transporter like domains"/>
    <property type="match status" value="1"/>
</dbReference>
<sequence>MKKLELKRCPHSDISEEGQEEYGGNGGGFGGNGGSFGGSETNGTAVSSSSSPQAQARRHAFKKLKDTKHSETSDGGWEQCYQYVVGNYTLDDPQPDPSWPVVPCRNGWVYNTSVIFSSIVIDYELVCERAIYPTIALSVLNIGGIFGVYFFGTISDKYGRRVSFLVCLGLEQVFGFLTAFTPNFWTWTLCRFMVGLTVPAIYQIPFIISLELVGPSYRSFVTVMTCLFYVGGMLLLAGVAYFIRNWVYLCLVTSLPFFSLVVYWWVLPESPRWLLSQGRLKEARTILNKMAKVNKTELPESFVQKLQDRMLAQQALSISSAQAKGSSGFFSMCHTPNMRLKAILVTIVWFANETVYVGLSYYGPVMGDNEYLSFFLACAVEVPSYLLCWIVMDRWGRRWILGIGMIIGGIFSICTVLMPEDASLATLILYLVAKFSESAAFLIIYPFAAELYPTEVRGVGIGFSAYVGGLGLVIIPFVNYL</sequence>
<feature type="transmembrane region" description="Helical" evidence="6">
    <location>
        <begin position="459"/>
        <end position="478"/>
    </location>
</feature>
<evidence type="ECO:0000313" key="9">
    <source>
        <dbReference type="Proteomes" id="UP001292094"/>
    </source>
</evidence>
<name>A0AAE1NDN1_9EUCA</name>
<feature type="region of interest" description="Disordered" evidence="5">
    <location>
        <begin position="1"/>
        <end position="74"/>
    </location>
</feature>
<feature type="transmembrane region" description="Helical" evidence="6">
    <location>
        <begin position="424"/>
        <end position="447"/>
    </location>
</feature>
<feature type="domain" description="Major facilitator superfamily (MFS) profile" evidence="7">
    <location>
        <begin position="84"/>
        <end position="481"/>
    </location>
</feature>
<feature type="non-terminal residue" evidence="8">
    <location>
        <position position="1"/>
    </location>
</feature>
<evidence type="ECO:0000259" key="7">
    <source>
        <dbReference type="PROSITE" id="PS50850"/>
    </source>
</evidence>
<feature type="transmembrane region" description="Helical" evidence="6">
    <location>
        <begin position="220"/>
        <end position="240"/>
    </location>
</feature>
<evidence type="ECO:0000256" key="5">
    <source>
        <dbReference type="SAM" id="MobiDB-lite"/>
    </source>
</evidence>
<feature type="transmembrane region" description="Helical" evidence="6">
    <location>
        <begin position="130"/>
        <end position="150"/>
    </location>
</feature>
<dbReference type="Proteomes" id="UP001292094">
    <property type="component" value="Unassembled WGS sequence"/>
</dbReference>
<dbReference type="PROSITE" id="PS50850">
    <property type="entry name" value="MFS"/>
    <property type="match status" value="1"/>
</dbReference>
<dbReference type="Pfam" id="PF00083">
    <property type="entry name" value="Sugar_tr"/>
    <property type="match status" value="1"/>
</dbReference>